<evidence type="ECO:0000313" key="25">
    <source>
        <dbReference type="Proteomes" id="UP000283269"/>
    </source>
</evidence>
<feature type="compositionally biased region" description="Low complexity" evidence="21">
    <location>
        <begin position="612"/>
        <end position="635"/>
    </location>
</feature>
<dbReference type="PANTHER" id="PTHR10569">
    <property type="entry name" value="GLYCOGEN DEBRANCHING ENZYME"/>
    <property type="match status" value="1"/>
</dbReference>
<dbReference type="InterPro" id="IPR032790">
    <property type="entry name" value="GDE_C"/>
</dbReference>
<evidence type="ECO:0000256" key="8">
    <source>
        <dbReference type="ARBA" id="ARBA00022490"/>
    </source>
</evidence>
<evidence type="ECO:0000256" key="10">
    <source>
        <dbReference type="ARBA" id="ARBA00022679"/>
    </source>
</evidence>
<comment type="subcellular location">
    <subcellularLocation>
        <location evidence="4">Cytoplasm</location>
    </subcellularLocation>
</comment>
<dbReference type="InterPro" id="IPR000571">
    <property type="entry name" value="Znf_CCCH"/>
</dbReference>
<evidence type="ECO:0000256" key="2">
    <source>
        <dbReference type="ARBA" id="ARBA00000927"/>
    </source>
</evidence>
<evidence type="ECO:0000256" key="17">
    <source>
        <dbReference type="ARBA" id="ARBA00023295"/>
    </source>
</evidence>
<dbReference type="GO" id="GO:0005737">
    <property type="term" value="C:cytoplasm"/>
    <property type="evidence" value="ECO:0007669"/>
    <property type="project" value="UniProtKB-SubCell"/>
</dbReference>
<evidence type="ECO:0000256" key="16">
    <source>
        <dbReference type="ARBA" id="ARBA00023268"/>
    </source>
</evidence>
<evidence type="ECO:0000256" key="9">
    <source>
        <dbReference type="ARBA" id="ARBA00022676"/>
    </source>
</evidence>
<dbReference type="Proteomes" id="UP000283269">
    <property type="component" value="Unassembled WGS sequence"/>
</dbReference>
<dbReference type="GO" id="GO:0008270">
    <property type="term" value="F:zinc ion binding"/>
    <property type="evidence" value="ECO:0007669"/>
    <property type="project" value="UniProtKB-KW"/>
</dbReference>
<evidence type="ECO:0000256" key="11">
    <source>
        <dbReference type="ARBA" id="ARBA00022723"/>
    </source>
</evidence>
<keyword evidence="10" id="KW-0808">Transferase</keyword>
<dbReference type="InterPro" id="IPR012341">
    <property type="entry name" value="6hp_glycosidase-like_sf"/>
</dbReference>
<dbReference type="InterPro" id="IPR036855">
    <property type="entry name" value="Znf_CCCH_sf"/>
</dbReference>
<dbReference type="Pfam" id="PF14702">
    <property type="entry name" value="hGDE_central"/>
    <property type="match status" value="1"/>
</dbReference>
<keyword evidence="9" id="KW-0328">Glycosyltransferase</keyword>
<keyword evidence="11 20" id="KW-0479">Metal-binding</keyword>
<organism evidence="24 25">
    <name type="scientific">Psilocybe cyanescens</name>
    <dbReference type="NCBI Taxonomy" id="93625"/>
    <lineage>
        <taxon>Eukaryota</taxon>
        <taxon>Fungi</taxon>
        <taxon>Dikarya</taxon>
        <taxon>Basidiomycota</taxon>
        <taxon>Agaricomycotina</taxon>
        <taxon>Agaricomycetes</taxon>
        <taxon>Agaricomycetidae</taxon>
        <taxon>Agaricales</taxon>
        <taxon>Agaricineae</taxon>
        <taxon>Strophariaceae</taxon>
        <taxon>Psilocybe</taxon>
    </lineage>
</organism>
<feature type="zinc finger region" description="C3H1-type" evidence="20">
    <location>
        <begin position="183"/>
        <end position="218"/>
    </location>
</feature>
<dbReference type="SUPFAM" id="SSF48208">
    <property type="entry name" value="Six-hairpin glycosidases"/>
    <property type="match status" value="1"/>
</dbReference>
<dbReference type="EMBL" id="NHYD01002045">
    <property type="protein sequence ID" value="PPQ88700.1"/>
    <property type="molecule type" value="Genomic_DNA"/>
</dbReference>
<feature type="compositionally biased region" description="Acidic residues" evidence="21">
    <location>
        <begin position="448"/>
        <end position="465"/>
    </location>
</feature>
<comment type="function">
    <text evidence="3">Multifunctional enzyme acting as 1,4-alpha-D-glucan:1,4-alpha-D-glucan 4-alpha-D-glycosyltransferase and amylo-1,6-glucosidase in glycogen degradation.</text>
</comment>
<evidence type="ECO:0000256" key="4">
    <source>
        <dbReference type="ARBA" id="ARBA00004496"/>
    </source>
</evidence>
<dbReference type="InterPro" id="IPR017907">
    <property type="entry name" value="Znf_RING_CS"/>
</dbReference>
<keyword evidence="15" id="KW-0320">Glycogen biosynthesis</keyword>
<dbReference type="SUPFAM" id="SSF51445">
    <property type="entry name" value="(Trans)glycosidases"/>
    <property type="match status" value="1"/>
</dbReference>
<evidence type="ECO:0000256" key="21">
    <source>
        <dbReference type="SAM" id="MobiDB-lite"/>
    </source>
</evidence>
<evidence type="ECO:0000313" key="24">
    <source>
        <dbReference type="EMBL" id="PPQ88700.1"/>
    </source>
</evidence>
<dbReference type="PROSITE" id="PS50103">
    <property type="entry name" value="ZF_C3H1"/>
    <property type="match status" value="3"/>
</dbReference>
<feature type="zinc finger region" description="C3H1-type" evidence="20">
    <location>
        <begin position="11"/>
        <end position="39"/>
    </location>
</feature>
<keyword evidence="13" id="KW-0378">Hydrolase</keyword>
<dbReference type="Pfam" id="PF06202">
    <property type="entry name" value="GDE_C"/>
    <property type="match status" value="1"/>
</dbReference>
<dbReference type="InterPro" id="IPR029436">
    <property type="entry name" value="AGL_euk_N"/>
</dbReference>
<evidence type="ECO:0000256" key="18">
    <source>
        <dbReference type="ARBA" id="ARBA00025780"/>
    </source>
</evidence>
<comment type="similarity">
    <text evidence="18">Belongs to the glycogen debranching enzyme family.</text>
</comment>
<feature type="compositionally biased region" description="Gly residues" evidence="21">
    <location>
        <begin position="579"/>
        <end position="596"/>
    </location>
</feature>
<evidence type="ECO:0000256" key="1">
    <source>
        <dbReference type="ARBA" id="ARBA00000439"/>
    </source>
</evidence>
<dbReference type="InterPro" id="IPR001841">
    <property type="entry name" value="Znf_RING"/>
</dbReference>
<dbReference type="EC" id="3.2.1.33" evidence="6"/>
<dbReference type="GO" id="GO:0005980">
    <property type="term" value="P:glycogen catabolic process"/>
    <property type="evidence" value="ECO:0007669"/>
    <property type="project" value="InterPro"/>
</dbReference>
<feature type="region of interest" description="Disordered" evidence="21">
    <location>
        <begin position="390"/>
        <end position="465"/>
    </location>
</feature>
<comment type="catalytic activity">
    <reaction evidence="1">
        <text>Transfers a segment of a (1-&gt;4)-alpha-D-glucan to a new position in an acceptor, which may be glucose or a (1-&gt;4)-alpha-D-glucan.</text>
        <dbReference type="EC" id="2.4.1.25"/>
    </reaction>
</comment>
<dbReference type="EC" id="2.4.1.25" evidence="5"/>
<comment type="catalytic activity">
    <reaction evidence="2">
        <text>Hydrolysis of (1-&gt;6)-alpha-D-glucosidic branch linkages in glycogen phosphorylase limit dextrin.</text>
        <dbReference type="EC" id="3.2.1.33"/>
    </reaction>
</comment>
<dbReference type="Pfam" id="PF14701">
    <property type="entry name" value="hDGE_amylase"/>
    <property type="match status" value="1"/>
</dbReference>
<feature type="domain" description="C3H1-type" evidence="23">
    <location>
        <begin position="183"/>
        <end position="218"/>
    </location>
</feature>
<dbReference type="Gene3D" id="4.10.1000.10">
    <property type="entry name" value="Zinc finger, CCCH-type"/>
    <property type="match status" value="1"/>
</dbReference>
<dbReference type="InterPro" id="IPR032792">
    <property type="entry name" value="AGL_glucanoTrfase"/>
</dbReference>
<accession>A0A409XD91</accession>
<dbReference type="SUPFAM" id="SSF90229">
    <property type="entry name" value="CCCH zinc finger"/>
    <property type="match status" value="2"/>
</dbReference>
<dbReference type="Gene3D" id="3.20.20.80">
    <property type="entry name" value="Glycosidases"/>
    <property type="match status" value="2"/>
</dbReference>
<evidence type="ECO:0000256" key="15">
    <source>
        <dbReference type="ARBA" id="ARBA00023056"/>
    </source>
</evidence>
<dbReference type="SMART" id="SM00356">
    <property type="entry name" value="ZnF_C3H1"/>
    <property type="match status" value="3"/>
</dbReference>
<keyword evidence="12 20" id="KW-0863">Zinc-finger</keyword>
<reference evidence="24 25" key="1">
    <citation type="journal article" date="2018" name="Evol. Lett.">
        <title>Horizontal gene cluster transfer increased hallucinogenic mushroom diversity.</title>
        <authorList>
            <person name="Reynolds H.T."/>
            <person name="Vijayakumar V."/>
            <person name="Gluck-Thaler E."/>
            <person name="Korotkin H.B."/>
            <person name="Matheny P.B."/>
            <person name="Slot J.C."/>
        </authorList>
    </citation>
    <scope>NUCLEOTIDE SEQUENCE [LARGE SCALE GENOMIC DNA]</scope>
    <source>
        <strain evidence="24 25">2631</strain>
    </source>
</reference>
<feature type="region of interest" description="Disordered" evidence="21">
    <location>
        <begin position="2089"/>
        <end position="2110"/>
    </location>
</feature>
<dbReference type="FunFam" id="1.50.10.10:FF:000039">
    <property type="entry name" value="Glycogen debranching enzyme Gdb1, putative"/>
    <property type="match status" value="1"/>
</dbReference>
<keyword evidence="25" id="KW-1185">Reference proteome</keyword>
<evidence type="ECO:0000256" key="12">
    <source>
        <dbReference type="ARBA" id="ARBA00022771"/>
    </source>
</evidence>
<sequence length="2206" mass="244040">MSSSSSRPVTSKPRGICRYYNTPRGCFAGDKCKFFHGELLMDAKPEDPPMLTPYDKGKRCRYYAQGFCKKGDACWFLHTIDAKQPGGSLGSPVVDNEDEEACSICFERPTTYGLLGGCSHIFCTTCIKQWRDPLNKPGGVLDSGNTKKCPMCRTPSKFITPSSRFWRDGTPEKAAVTQAYKESMARVPCRYFQKSMLKNKDKPICPYGKDCFYQHLKEDGTPYIFKQGVDVCMRKYMSQRRGPPYEGHFMPFSLDLSSLDIVIPGHDLHFLPSSAVRLDSGARDDDIPNPGNAGYSARNRLRDVGRSLEMLNEAIGEGASTERLSFAVEALRAGLGRLEGINNAETRNQRRAAGGEPGYVEDDIMQRLEILAEQMMASINARQILINGEGDDEGLRFDTPPPPLEAAVDPDSEPSAAPAVQRRDNPWAGRYDSDDDSMPGLYSVSNTSEEDDDGDESDDDDEGLPSEDVQLFAEWVAERQISAVAGVAEPLAAHGDPDDEPPPLETVSDDDVPALEAACDNDLAVPEADDDLPPLETIPAATTNADPPFVTDGRGRVVWSRPREEDRSESEEQATESGTGTGTGTGSASGSSGGTGRSKQSYGRPKPSLTIPRSKSVSRSPSNSPTSTSPLTPRTPADEGIEYFQSESRPGDSPIRVYELSLDPDGGPSKDLSYIRLPPAYTPYILRVSIQAGTPAAKNGVFKTNFPLDGGAFGRERYAKRKLPQEFSKPIKVDLPISHAGAFIYWVEYDGSNGERVKGRSGYFNIDPILNIKARTPVLDSSLNVLPPGEGAVLQDKTVHLPLNGLSILTVVSKWMGPLEEWRKSFAEAKDRGYTMLHYTPLQERGESDSPYSIRNQLKYDASLFGSELSENAGRKKVEEILKVAREEYGLLSLTDVVLNHTANDSPWLVEHPEAGFSPANTPHLTPALELDSAILEFSSSLEVNGLPTTISSESDINTIIGAFEKIIKQLNFWQYYVLDVVREKDSVTAAISSGKVEVWSGPDIKGKNVGDLAEILRSEKKIKGLGAFASRFGVSVDSAIAAGFVQAAFTDIKDTGALADAWVKIVDVINVPLYREWEDDTNVAIEHVKNRVKYTRLEEHGPKLGKITKENPLVEPYFTRISPTPSADPLVYSLANNGWIWNADPLQNFALLPSKAYLRREVIVWGDCVKLRYGSQPSDNPWLWSHMTSYVTSLAQTFDGFRIDNCHSTPLEVGTRMLDAARVARPDLYVCAELFTGSEDMDLVFVRELGVNSLIRESGNGWDPKEFSRLLYRHGVGKPIGSMDGACMQSKEEIASPTGKGPIRTAVVIPLNGSQPHALLYDLTHDNESPLDKRSAEDALSTGALVAFSYCAIGSVKGFDDLYPKLLNLVQEKRKYELTGPGESSGIAKVKRVLNELHLEMVLDGYEEGHVHQENDLLFSTSSSTEFNLSHKKAIYLLRIRHSQKAGRAGEMVRNVFVVNAHSSNVLSPPVEPIKLRRTKAKFILGASLNILDGAIPQDANLLKGLASKLEEMSPVVVPQGLDHEGPYAEIIVPEYFPPGSVMVFETQLQQHDSSLDAFCASGAQEAFSEVDLVDLNVILHRANVEERDATAEKFGVYDIPQSGKLVYCGLEGWMHSLRHIMRYNDLGHPLCAHLRDGSWALDYVHERLSHQVDTFPHLAKPAQWIKERFDRVKATVPNYMRPKYFALVVSEAYKAARAAAIEQCSDFISSGHDFTQDLALCAVQMHGLVKSASLDPSVAMPSLAAGLPHFTTGWARCWGRDVFISLSGLFLTTGNFEGARRHILAFASTLKHGLIPNLLDSLQNPRYNSRDSPWWMLQNIQDYVKTAPDGLQILSEPVKRRFPKDDTWVAWDDSRAYAYSTSIAEIIQEILQRHADGIQFREYNAGPNLDMQMKDEGFNIDIHVDWETGLIFGGNQHNCGTWMDKMGESTKAGTKGVPGTPRDGAPIEITGLLKSTLRWLSELSNKGKFPFKGVQAEIKGEKRLVPYAEWSNLIQESFEKCYYVPSDCSSDKNYNIDSNLVNRRGIYKDVYGSGAGHEWADYQLRCNFPIAMTVAPELFNSDHSLGALQLADKVLRGPLGMKTLDPADLQYRPDYDNSNDSDDPSVAKGLNYHNGPEWGWPLGYFLRAYLDFDTRVGAGKEDKKHTVHYLHKLLLTPREHLSKDPWRGLPELTNADGKYCRDSCATQAWSASTLLDFLAAVREL</sequence>
<dbReference type="STRING" id="93625.A0A409XD91"/>
<dbReference type="PROSITE" id="PS00518">
    <property type="entry name" value="ZF_RING_1"/>
    <property type="match status" value="1"/>
</dbReference>
<dbReference type="Pfam" id="PF00097">
    <property type="entry name" value="zf-C3HC4"/>
    <property type="match status" value="1"/>
</dbReference>
<evidence type="ECO:0000256" key="7">
    <source>
        <dbReference type="ARBA" id="ARBA00020723"/>
    </source>
</evidence>
<dbReference type="InParanoid" id="A0A409XD91"/>
<evidence type="ECO:0000256" key="19">
    <source>
        <dbReference type="ARBA" id="ARBA00031477"/>
    </source>
</evidence>
<evidence type="ECO:0000256" key="5">
    <source>
        <dbReference type="ARBA" id="ARBA00012560"/>
    </source>
</evidence>
<comment type="caution">
    <text evidence="24">The sequence shown here is derived from an EMBL/GenBank/DDBJ whole genome shotgun (WGS) entry which is preliminary data.</text>
</comment>
<dbReference type="OrthoDB" id="10248904at2759"/>
<feature type="compositionally biased region" description="Acidic residues" evidence="21">
    <location>
        <begin position="497"/>
        <end position="513"/>
    </location>
</feature>
<dbReference type="CDD" id="cd11327">
    <property type="entry name" value="AmyAc_Glg_debranch_2"/>
    <property type="match status" value="1"/>
</dbReference>
<evidence type="ECO:0000256" key="20">
    <source>
        <dbReference type="PROSITE-ProRule" id="PRU00723"/>
    </source>
</evidence>
<dbReference type="SUPFAM" id="SSF57850">
    <property type="entry name" value="RING/U-box"/>
    <property type="match status" value="1"/>
</dbReference>
<dbReference type="InterPro" id="IPR032788">
    <property type="entry name" value="AGL_central"/>
</dbReference>
<proteinExistence type="inferred from homology"/>
<dbReference type="InterPro" id="IPR008928">
    <property type="entry name" value="6-hairpin_glycosidase_sf"/>
</dbReference>
<evidence type="ECO:0000256" key="6">
    <source>
        <dbReference type="ARBA" id="ARBA00012778"/>
    </source>
</evidence>
<dbReference type="Gene3D" id="3.30.40.10">
    <property type="entry name" value="Zinc/RING finger domain, C3HC4 (zinc finger)"/>
    <property type="match status" value="1"/>
</dbReference>
<dbReference type="GO" id="GO:0005978">
    <property type="term" value="P:glycogen biosynthetic process"/>
    <property type="evidence" value="ECO:0007669"/>
    <property type="project" value="UniProtKB-KW"/>
</dbReference>
<dbReference type="InterPro" id="IPR013083">
    <property type="entry name" value="Znf_RING/FYVE/PHD"/>
</dbReference>
<dbReference type="InterPro" id="IPR010401">
    <property type="entry name" value="AGL/Gdb1"/>
</dbReference>
<dbReference type="GO" id="GO:0004135">
    <property type="term" value="F:amylo-alpha-1,6-glucosidase activity"/>
    <property type="evidence" value="ECO:0007669"/>
    <property type="project" value="UniProtKB-EC"/>
</dbReference>
<feature type="region of interest" description="Disordered" evidence="21">
    <location>
        <begin position="489"/>
        <end position="638"/>
    </location>
</feature>
<feature type="domain" description="C3H1-type" evidence="23">
    <location>
        <begin position="54"/>
        <end position="81"/>
    </location>
</feature>
<keyword evidence="14 20" id="KW-0862">Zinc</keyword>
<keyword evidence="8" id="KW-0963">Cytoplasm</keyword>
<evidence type="ECO:0000256" key="13">
    <source>
        <dbReference type="ARBA" id="ARBA00022801"/>
    </source>
</evidence>
<dbReference type="InterPro" id="IPR018957">
    <property type="entry name" value="Znf_C3HC4_RING-type"/>
</dbReference>
<evidence type="ECO:0000259" key="23">
    <source>
        <dbReference type="PROSITE" id="PS50103"/>
    </source>
</evidence>
<dbReference type="Gene3D" id="1.50.10.10">
    <property type="match status" value="1"/>
</dbReference>
<protein>
    <recommendedName>
        <fullName evidence="7">Glycogen debranching enzyme</fullName>
        <ecNumber evidence="5">2.4.1.25</ecNumber>
        <ecNumber evidence="6">3.2.1.33</ecNumber>
    </recommendedName>
    <alternativeName>
        <fullName evidence="19">Glycogen debrancher</fullName>
    </alternativeName>
</protein>
<feature type="domain" description="RING-type" evidence="22">
    <location>
        <begin position="102"/>
        <end position="153"/>
    </location>
</feature>
<dbReference type="GO" id="GO:0004134">
    <property type="term" value="F:4-alpha-glucanotransferase activity"/>
    <property type="evidence" value="ECO:0007669"/>
    <property type="project" value="UniProtKB-EC"/>
</dbReference>
<name>A0A409XD91_PSICY</name>
<feature type="domain" description="C3H1-type" evidence="23">
    <location>
        <begin position="11"/>
        <end position="39"/>
    </location>
</feature>
<evidence type="ECO:0000256" key="14">
    <source>
        <dbReference type="ARBA" id="ARBA00022833"/>
    </source>
</evidence>
<dbReference type="SMART" id="SM00184">
    <property type="entry name" value="RING"/>
    <property type="match status" value="1"/>
</dbReference>
<keyword evidence="16" id="KW-0511">Multifunctional enzyme</keyword>
<evidence type="ECO:0000259" key="22">
    <source>
        <dbReference type="PROSITE" id="PS50089"/>
    </source>
</evidence>
<gene>
    <name evidence="24" type="ORF">CVT25_009464</name>
</gene>
<dbReference type="PROSITE" id="PS50089">
    <property type="entry name" value="ZF_RING_2"/>
    <property type="match status" value="1"/>
</dbReference>
<evidence type="ECO:0000256" key="3">
    <source>
        <dbReference type="ARBA" id="ARBA00003530"/>
    </source>
</evidence>
<keyword evidence="17" id="KW-0326">Glycosidase</keyword>
<feature type="zinc finger region" description="C3H1-type" evidence="20">
    <location>
        <begin position="54"/>
        <end position="81"/>
    </location>
</feature>
<dbReference type="PANTHER" id="PTHR10569:SF2">
    <property type="entry name" value="GLYCOGEN DEBRANCHING ENZYME"/>
    <property type="match status" value="1"/>
</dbReference>
<dbReference type="Pfam" id="PF14699">
    <property type="entry name" value="hGDE_N"/>
    <property type="match status" value="1"/>
</dbReference>
<dbReference type="InterPro" id="IPR017853">
    <property type="entry name" value="GH"/>
</dbReference>